<accession>A0ABY5ATW1</accession>
<feature type="region of interest" description="Disordered" evidence="1">
    <location>
        <begin position="57"/>
        <end position="94"/>
    </location>
</feature>
<dbReference type="Proteomes" id="UP001056708">
    <property type="component" value="Chromosome"/>
</dbReference>
<name>A0ABY5ATW1_9CYAN</name>
<dbReference type="Gene3D" id="1.20.5.340">
    <property type="match status" value="1"/>
</dbReference>
<sequence>MIPNKSQLTQWILAILLAIAIGYQVSPALALDASRVNRLESQVRQLQAQLRQINRQLDQVQARDRPIAPRLPREQPSQGDRPAESAPPPDPRLERLATLLMEQKQRLDSLEAQLSHLESSLESPNRDLKLF</sequence>
<dbReference type="EMBL" id="CP098611">
    <property type="protein sequence ID" value="USR91781.1"/>
    <property type="molecule type" value="Genomic_DNA"/>
</dbReference>
<evidence type="ECO:0000313" key="3">
    <source>
        <dbReference type="Proteomes" id="UP001056708"/>
    </source>
</evidence>
<proteinExistence type="predicted"/>
<gene>
    <name evidence="2" type="ORF">NEA10_03365</name>
</gene>
<evidence type="ECO:0000256" key="1">
    <source>
        <dbReference type="SAM" id="MobiDB-lite"/>
    </source>
</evidence>
<protein>
    <submittedName>
        <fullName evidence="2">Uncharacterized protein</fullName>
    </submittedName>
</protein>
<dbReference type="RefSeq" id="WP_252663811.1">
    <property type="nucleotide sequence ID" value="NZ_CP098611.1"/>
</dbReference>
<organism evidence="2 3">
    <name type="scientific">Phormidium yuhuli AB48</name>
    <dbReference type="NCBI Taxonomy" id="2940671"/>
    <lineage>
        <taxon>Bacteria</taxon>
        <taxon>Bacillati</taxon>
        <taxon>Cyanobacteriota</taxon>
        <taxon>Cyanophyceae</taxon>
        <taxon>Oscillatoriophycideae</taxon>
        <taxon>Oscillatoriales</taxon>
        <taxon>Oscillatoriaceae</taxon>
        <taxon>Phormidium</taxon>
        <taxon>Phormidium yuhuli</taxon>
    </lineage>
</organism>
<feature type="compositionally biased region" description="Basic and acidic residues" evidence="1">
    <location>
        <begin position="61"/>
        <end position="73"/>
    </location>
</feature>
<reference evidence="2" key="1">
    <citation type="submission" date="2022-06" db="EMBL/GenBank/DDBJ databases">
        <title>Genome sequence of Phormidium yuhuli AB48 isolated from an industrial photobioreactor environment.</title>
        <authorList>
            <person name="Qiu Y."/>
            <person name="Noonan A.J.C."/>
            <person name="Dofher K."/>
            <person name="Koch M."/>
            <person name="Kieft B."/>
            <person name="Lin X."/>
            <person name="Ziels R.M."/>
            <person name="Hallam S.J."/>
        </authorList>
    </citation>
    <scope>NUCLEOTIDE SEQUENCE</scope>
    <source>
        <strain evidence="2">AB48</strain>
    </source>
</reference>
<keyword evidence="3" id="KW-1185">Reference proteome</keyword>
<evidence type="ECO:0000313" key="2">
    <source>
        <dbReference type="EMBL" id="USR91781.1"/>
    </source>
</evidence>